<gene>
    <name evidence="9" type="primary">pld</name>
    <name evidence="9" type="ORF">NCTC13193_01218</name>
</gene>
<organism evidence="9 10">
    <name type="scientific">Serratia fonticola</name>
    <dbReference type="NCBI Taxonomy" id="47917"/>
    <lineage>
        <taxon>Bacteria</taxon>
        <taxon>Pseudomonadati</taxon>
        <taxon>Pseudomonadota</taxon>
        <taxon>Gammaproteobacteria</taxon>
        <taxon>Enterobacterales</taxon>
        <taxon>Yersiniaceae</taxon>
        <taxon>Serratia</taxon>
    </lineage>
</organism>
<evidence type="ECO:0000256" key="7">
    <source>
        <dbReference type="SAM" id="SignalP"/>
    </source>
</evidence>
<evidence type="ECO:0000256" key="4">
    <source>
        <dbReference type="ARBA" id="ARBA00022801"/>
    </source>
</evidence>
<keyword evidence="6" id="KW-0443">Lipid metabolism</keyword>
<evidence type="ECO:0000259" key="8">
    <source>
        <dbReference type="PROSITE" id="PS50035"/>
    </source>
</evidence>
<name>A0A448SAB6_SERFO</name>
<evidence type="ECO:0000256" key="2">
    <source>
        <dbReference type="ARBA" id="ARBA00008664"/>
    </source>
</evidence>
<dbReference type="Pfam" id="PF13091">
    <property type="entry name" value="PLDc_2"/>
    <property type="match status" value="1"/>
</dbReference>
<dbReference type="AlphaFoldDB" id="A0A448SAB6"/>
<proteinExistence type="inferred from homology"/>
<dbReference type="InterPro" id="IPR025202">
    <property type="entry name" value="PLD-like_dom"/>
</dbReference>
<evidence type="ECO:0000256" key="6">
    <source>
        <dbReference type="ARBA" id="ARBA00023098"/>
    </source>
</evidence>
<dbReference type="GO" id="GO:0004630">
    <property type="term" value="F:phospholipase D activity"/>
    <property type="evidence" value="ECO:0007669"/>
    <property type="project" value="UniProtKB-EC"/>
</dbReference>
<dbReference type="PROSITE" id="PS50035">
    <property type="entry name" value="PLD"/>
    <property type="match status" value="1"/>
</dbReference>
<evidence type="ECO:0000256" key="3">
    <source>
        <dbReference type="ARBA" id="ARBA00012027"/>
    </source>
</evidence>
<reference evidence="9 10" key="1">
    <citation type="submission" date="2018-12" db="EMBL/GenBank/DDBJ databases">
        <authorList>
            <consortium name="Pathogen Informatics"/>
        </authorList>
    </citation>
    <scope>NUCLEOTIDE SEQUENCE [LARGE SCALE GENOMIC DNA]</scope>
    <source>
        <strain evidence="9 10">NCTC13193</strain>
    </source>
</reference>
<dbReference type="InterPro" id="IPR001736">
    <property type="entry name" value="PLipase_D/transphosphatidylase"/>
</dbReference>
<dbReference type="GO" id="GO:0016042">
    <property type="term" value="P:lipid catabolic process"/>
    <property type="evidence" value="ECO:0007669"/>
    <property type="project" value="UniProtKB-KW"/>
</dbReference>
<feature type="domain" description="PLD phosphodiesterase" evidence="8">
    <location>
        <begin position="111"/>
        <end position="138"/>
    </location>
</feature>
<feature type="signal peptide" evidence="7">
    <location>
        <begin position="1"/>
        <end position="23"/>
    </location>
</feature>
<sequence length="184" mass="20445">MFKYRMNRLALIAVVALPTAVNAAPNVQVGFSPEGSARALVLNIIGHAHQSIQMIGYSFQAPDITQALVAAHNRGVEVRVVVDKRRNQGKASQAAINYAATHGIQMRIDGHYHIQHDKTIIVDGKTVETGSFNYAPSAETQNSENVVVLRHMPDVTRQFIAHWQSRWDLGLPYKVRLETTKLPQ</sequence>
<dbReference type="EMBL" id="LR134492">
    <property type="protein sequence ID" value="VEI64662.1"/>
    <property type="molecule type" value="Genomic_DNA"/>
</dbReference>
<comment type="catalytic activity">
    <reaction evidence="1">
        <text>a 1,2-diacyl-sn-glycero-3-phosphocholine + H2O = a 1,2-diacyl-sn-glycero-3-phosphate + choline + H(+)</text>
        <dbReference type="Rhea" id="RHEA:14445"/>
        <dbReference type="ChEBI" id="CHEBI:15354"/>
        <dbReference type="ChEBI" id="CHEBI:15377"/>
        <dbReference type="ChEBI" id="CHEBI:15378"/>
        <dbReference type="ChEBI" id="CHEBI:57643"/>
        <dbReference type="ChEBI" id="CHEBI:58608"/>
        <dbReference type="EC" id="3.1.4.4"/>
    </reaction>
</comment>
<dbReference type="CDD" id="cd09170">
    <property type="entry name" value="PLDc_Nuc"/>
    <property type="match status" value="1"/>
</dbReference>
<evidence type="ECO:0000313" key="9">
    <source>
        <dbReference type="EMBL" id="VEI64662.1"/>
    </source>
</evidence>
<dbReference type="Gene3D" id="3.30.870.10">
    <property type="entry name" value="Endonuclease Chain A"/>
    <property type="match status" value="1"/>
</dbReference>
<dbReference type="EC" id="3.1.4.4" evidence="3"/>
<keyword evidence="7" id="KW-0732">Signal</keyword>
<dbReference type="PANTHER" id="PTHR43856:SF1">
    <property type="entry name" value="MITOCHONDRIAL CARDIOLIPIN HYDROLASE"/>
    <property type="match status" value="1"/>
</dbReference>
<feature type="chain" id="PRO_5019524439" description="phospholipase D" evidence="7">
    <location>
        <begin position="24"/>
        <end position="184"/>
    </location>
</feature>
<accession>A0A448SAB6</accession>
<protein>
    <recommendedName>
        <fullName evidence="3">phospholipase D</fullName>
        <ecNumber evidence="3">3.1.4.4</ecNumber>
    </recommendedName>
</protein>
<comment type="similarity">
    <text evidence="2">Belongs to the phospholipase D family.</text>
</comment>
<dbReference type="PANTHER" id="PTHR43856">
    <property type="entry name" value="CARDIOLIPIN HYDROLASE"/>
    <property type="match status" value="1"/>
</dbReference>
<dbReference type="GO" id="GO:0006793">
    <property type="term" value="P:phosphorus metabolic process"/>
    <property type="evidence" value="ECO:0007669"/>
    <property type="project" value="UniProtKB-ARBA"/>
</dbReference>
<evidence type="ECO:0000313" key="10">
    <source>
        <dbReference type="Proteomes" id="UP000270487"/>
    </source>
</evidence>
<dbReference type="InterPro" id="IPR051406">
    <property type="entry name" value="PLD_domain"/>
</dbReference>
<dbReference type="SUPFAM" id="SSF56024">
    <property type="entry name" value="Phospholipase D/nuclease"/>
    <property type="match status" value="1"/>
</dbReference>
<dbReference type="GO" id="GO:0016891">
    <property type="term" value="F:RNA endonuclease activity producing 5'-phosphomonoesters, hydrolytic mechanism"/>
    <property type="evidence" value="ECO:0007669"/>
    <property type="project" value="TreeGrafter"/>
</dbReference>
<keyword evidence="4 9" id="KW-0378">Hydrolase</keyword>
<dbReference type="Proteomes" id="UP000270487">
    <property type="component" value="Chromosome"/>
</dbReference>
<evidence type="ECO:0000256" key="1">
    <source>
        <dbReference type="ARBA" id="ARBA00000798"/>
    </source>
</evidence>
<evidence type="ECO:0000256" key="5">
    <source>
        <dbReference type="ARBA" id="ARBA00022963"/>
    </source>
</evidence>
<keyword evidence="5" id="KW-0442">Lipid degradation</keyword>